<feature type="binding site" evidence="10">
    <location>
        <position position="365"/>
    </location>
    <ligand>
        <name>Zn(2+)</name>
        <dbReference type="ChEBI" id="CHEBI:29105"/>
        <label>2</label>
    </ligand>
</feature>
<dbReference type="HAMAP" id="MF_04054">
    <property type="entry name" value="ADV_DNB2"/>
    <property type="match status" value="1"/>
</dbReference>
<feature type="compositionally biased region" description="Basic and acidic residues" evidence="11">
    <location>
        <begin position="51"/>
        <end position="68"/>
    </location>
</feature>
<keyword evidence="7 10" id="KW-0862">Zinc</keyword>
<evidence type="ECO:0000313" key="14">
    <source>
        <dbReference type="EMBL" id="AAK26501.1"/>
    </source>
</evidence>
<dbReference type="EMBL" id="AF289262">
    <property type="protein sequence ID" value="AAK26501.1"/>
    <property type="molecule type" value="Genomic_DNA"/>
</dbReference>
<dbReference type="Pfam" id="PF02236">
    <property type="entry name" value="Viral_DNA_bi"/>
    <property type="match status" value="1"/>
</dbReference>
<feature type="domain" description="Adenovirus DNA-binding zinc-binding" evidence="13">
    <location>
        <begin position="311"/>
        <end position="404"/>
    </location>
</feature>
<evidence type="ECO:0000256" key="2">
    <source>
        <dbReference type="ARBA" id="ARBA00022553"/>
    </source>
</evidence>
<keyword evidence="5 10" id="KW-0235">DNA replication</keyword>
<dbReference type="KEGG" id="vg:920920"/>
<dbReference type="InterPro" id="IPR036368">
    <property type="entry name" value="ADBP_zn-bd_sf"/>
</dbReference>
<dbReference type="InterPro" id="IPR036367">
    <property type="entry name" value="Ad_DBP_C_sf"/>
</dbReference>
<dbReference type="InterPro" id="IPR037540">
    <property type="entry name" value="ADV_DNB2"/>
</dbReference>
<evidence type="ECO:0000256" key="11">
    <source>
        <dbReference type="SAM" id="MobiDB-lite"/>
    </source>
</evidence>
<dbReference type="SUPFAM" id="SSF47724">
    <property type="entry name" value="Domain of early E2A DNA-binding protein, ADDBP"/>
    <property type="match status" value="1"/>
</dbReference>
<dbReference type="RefSeq" id="NP_108669.1">
    <property type="nucleotide sequence ID" value="NC_002702.1"/>
</dbReference>
<keyword evidence="8 10" id="KW-1194">Viral DNA replication</keyword>
<feature type="region of interest" description="Disordered" evidence="11">
    <location>
        <begin position="22"/>
        <end position="88"/>
    </location>
</feature>
<dbReference type="GO" id="GO:0045740">
    <property type="term" value="P:positive regulation of DNA replication"/>
    <property type="evidence" value="ECO:0007669"/>
    <property type="project" value="UniProtKB-UniRule"/>
</dbReference>
<comment type="domain">
    <text evidence="10">The C-terminal arm bridges DBP molecules together, thereby creating a chain.</text>
</comment>
<keyword evidence="3 10" id="KW-1048">Host nucleus</keyword>
<keyword evidence="6 10" id="KW-0479">Metal-binding</keyword>
<feature type="binding site" evidence="10">
    <location>
        <position position="313"/>
    </location>
    <ligand>
        <name>Zn(2+)</name>
        <dbReference type="ChEBI" id="CHEBI:29105"/>
        <label>2</label>
    </ligand>
</feature>
<keyword evidence="1 10" id="KW-0244">Early protein</keyword>
<dbReference type="InterPro" id="IPR036362">
    <property type="entry name" value="Adenovirus_DNA-bd_N_sf"/>
</dbReference>
<feature type="binding site" evidence="10">
    <location>
        <position position="270"/>
    </location>
    <ligand>
        <name>Zn(2+)</name>
        <dbReference type="ChEBI" id="CHEBI:29105"/>
        <label>1</label>
    </ligand>
</feature>
<dbReference type="GO" id="GO:0003677">
    <property type="term" value="F:DNA binding"/>
    <property type="evidence" value="ECO:0007669"/>
    <property type="project" value="UniProtKB-UniRule"/>
</dbReference>
<comment type="function">
    <text evidence="10">Plays a role in the elongation phase of viral strand displacement replication by unwinding the template in an ATP-independent fashion, employing its capacity to form multimers. Also enhances the rate of initiation. Released from template upon second strand synthesis. Assembles in complex with viral pTP, viral pol, host NFIA and host POU2F1/OCT1 on viral origin of replication. Covers the whole ssDNA genome during synthesis. The complementary strand synthesis induces its relese from DNA template. May inhibit cellular transcription mediated by the interaction between host SRCAP and CBP.</text>
</comment>
<evidence type="ECO:0000256" key="5">
    <source>
        <dbReference type="ARBA" id="ARBA00022705"/>
    </source>
</evidence>
<evidence type="ECO:0000256" key="7">
    <source>
        <dbReference type="ARBA" id="ARBA00022833"/>
    </source>
</evidence>
<dbReference type="GO" id="GO:0006351">
    <property type="term" value="P:DNA-templated transcription"/>
    <property type="evidence" value="ECO:0007669"/>
    <property type="project" value="UniProtKB-UniRule"/>
</dbReference>
<feature type="domain" description="Adenovirus DNA-binding all-alpha" evidence="12">
    <location>
        <begin position="100"/>
        <end position="177"/>
    </location>
</feature>
<evidence type="ECO:0000256" key="10">
    <source>
        <dbReference type="HAMAP-Rule" id="MF_04054"/>
    </source>
</evidence>
<evidence type="ECO:0000313" key="15">
    <source>
        <dbReference type="Proteomes" id="UP000128218"/>
    </source>
</evidence>
<dbReference type="SUPFAM" id="SSF57917">
    <property type="entry name" value="Zn-binding domains of ADDBP"/>
    <property type="match status" value="2"/>
</dbReference>
<name>Q994D7_9ADEN</name>
<reference evidence="14 15" key="1">
    <citation type="journal article" date="2001" name="J. Gen. Virol.">
        <title>The complete nucleotide sequence of porcine adenovirus serotype 5.</title>
        <authorList>
            <person name="Nagy M."/>
            <person name="Nagy E."/>
            <person name="Tuboly T."/>
        </authorList>
    </citation>
    <scope>NUCLEOTIDE SEQUENCE [LARGE SCALE GENOMIC DNA]</scope>
</reference>
<accession>Q994D7</accession>
<dbReference type="Gene3D" id="1.10.269.10">
    <property type="entry name" value="Adenovirus DNA-binding, N-terminal domain"/>
    <property type="match status" value="1"/>
</dbReference>
<evidence type="ECO:0000256" key="4">
    <source>
        <dbReference type="ARBA" id="ARBA00022581"/>
    </source>
</evidence>
<dbReference type="GO" id="GO:0006260">
    <property type="term" value="P:DNA replication"/>
    <property type="evidence" value="ECO:0007669"/>
    <property type="project" value="UniProtKB-KW"/>
</dbReference>
<dbReference type="InterPro" id="IPR003176">
    <property type="entry name" value="Adenovirus_DNA-bd_a"/>
</dbReference>
<keyword evidence="15" id="KW-1185">Reference proteome</keyword>
<organism evidence="14 15">
    <name type="scientific">Porcine adenovirus 5</name>
    <dbReference type="NCBI Taxonomy" id="45370"/>
    <lineage>
        <taxon>Viruses</taxon>
        <taxon>Varidnaviria</taxon>
        <taxon>Bamfordvirae</taxon>
        <taxon>Preplasmiviricota</taxon>
        <taxon>Polisuviricotina</taxon>
        <taxon>Pharingeaviricetes</taxon>
        <taxon>Rowavirales</taxon>
        <taxon>Adenoviridae</taxon>
        <taxon>Mastadenovirus</taxon>
        <taxon>Mastadenovirus porcusquintum</taxon>
    </lineage>
</organism>
<comment type="similarity">
    <text evidence="10">Belongs to the adenoviridae E2A DNA-binding protein family.</text>
</comment>
<dbReference type="OrthoDB" id="4492at10239"/>
<dbReference type="GO" id="GO:0039687">
    <property type="term" value="P:viral DNA strand displacement replication"/>
    <property type="evidence" value="ECO:0007669"/>
    <property type="project" value="UniProtKB-UniRule"/>
</dbReference>
<evidence type="ECO:0000256" key="9">
    <source>
        <dbReference type="ARBA" id="ARBA00023125"/>
    </source>
</evidence>
<feature type="compositionally biased region" description="Basic and acidic residues" evidence="11">
    <location>
        <begin position="30"/>
        <end position="41"/>
    </location>
</feature>
<keyword evidence="2 10" id="KW-0597">Phosphoprotein</keyword>
<proteinExistence type="inferred from homology"/>
<evidence type="ECO:0000259" key="12">
    <source>
        <dbReference type="Pfam" id="PF02236"/>
    </source>
</evidence>
<dbReference type="Pfam" id="PF03728">
    <property type="entry name" value="Viral_DNA_Zn_bi"/>
    <property type="match status" value="2"/>
</dbReference>
<keyword evidence="4 10" id="KW-0945">Host-virus interaction</keyword>
<evidence type="ECO:0000256" key="6">
    <source>
        <dbReference type="ARBA" id="ARBA00022723"/>
    </source>
</evidence>
<gene>
    <name evidence="10" type="primary">DBP</name>
</gene>
<feature type="region of interest" description="Flexible loop" evidence="10">
    <location>
        <begin position="212"/>
        <end position="246"/>
    </location>
</feature>
<dbReference type="GO" id="GO:0008270">
    <property type="term" value="F:zinc ion binding"/>
    <property type="evidence" value="ECO:0007669"/>
    <property type="project" value="UniProtKB-UniRule"/>
</dbReference>
<feature type="region of interest" description="C-terminal arm, DBP binding" evidence="10">
    <location>
        <begin position="427"/>
        <end position="441"/>
    </location>
</feature>
<feature type="domain" description="Adenovirus DNA-binding zinc-binding" evidence="13">
    <location>
        <begin position="198"/>
        <end position="298"/>
    </location>
</feature>
<dbReference type="GO" id="GO:0042025">
    <property type="term" value="C:host cell nucleus"/>
    <property type="evidence" value="ECO:0007669"/>
    <property type="project" value="UniProtKB-SubCell"/>
</dbReference>
<evidence type="ECO:0000256" key="8">
    <source>
        <dbReference type="ARBA" id="ARBA00023109"/>
    </source>
</evidence>
<dbReference type="GO" id="GO:0019028">
    <property type="term" value="C:viral capsid"/>
    <property type="evidence" value="ECO:0007669"/>
    <property type="project" value="UniProtKB-UniRule"/>
</dbReference>
<feature type="binding site" evidence="10">
    <location>
        <position position="254"/>
    </location>
    <ligand>
        <name>Zn(2+)</name>
        <dbReference type="ChEBI" id="CHEBI:29105"/>
        <label>1</label>
    </ligand>
</feature>
<comment type="caution">
    <text evidence="10">Lacks conserved residue(s) required for the propagation of feature annotation.</text>
</comment>
<protein>
    <recommendedName>
        <fullName evidence="10">DNA-binding protein</fullName>
        <shortName evidence="10">DBP</shortName>
    </recommendedName>
    <alternativeName>
        <fullName evidence="10">Early 2A protein</fullName>
    </alternativeName>
    <alternativeName>
        <fullName evidence="10">Early E2A DNA-binding protein</fullName>
    </alternativeName>
</protein>
<feature type="binding site" evidence="10">
    <location>
        <position position="199"/>
    </location>
    <ligand>
        <name>Zn(2+)</name>
        <dbReference type="ChEBI" id="CHEBI:29105"/>
        <label>1</label>
    </ligand>
</feature>
<comment type="subunit">
    <text evidence="10">Homomultimerizes on viral ssDNA bound to pTP. Forms a initiation complex with viral polymerase, pTP and hosts NFIA and POU2F1/OCT1. Interacts with host SRCAP.</text>
</comment>
<evidence type="ECO:0000256" key="3">
    <source>
        <dbReference type="ARBA" id="ARBA00022562"/>
    </source>
</evidence>
<evidence type="ECO:0000256" key="1">
    <source>
        <dbReference type="ARBA" id="ARBA00022518"/>
    </source>
</evidence>
<sequence>MRFVTFFSILHLEKMSRNHYEDVSDSSADDEPRLVIDDQPKPKKIARRRKADGDKLDGAAKSHDESNKKRARVLSDTDEETPSTSVKSSKLLLDRNEVKWQKAMDVAMSLMVPLKVDTKDLTLLPDHATMECFKKAAQAWMSDRKKFIQLTFSTQKSLLTVMARFLFDFVIREAELNTPDWNPTGCVVWNHKCGDRLHCLHGMAMINKEQLVEMDINSENGQRALKETPEKAKIVTNRWGRSVVQIRNSDAMCCVNDAKSPINTFSPQSCGYFYSDGPKAVTAFRQIAAFVKAIYPNMATAESHLLMPLVCECNYGANHLPLLGKQTCKVTPFAMSTAGNIDRNLIDDPKVLATLDHPAVLVFQCCNPVFRNTKANPQKNCDFKISSTDVVSALQLAKQMWQNIIGTKVNLSVPEFRWHPQYQVQNTILPTGQHDDDDCLF</sequence>
<comment type="subcellular location">
    <subcellularLocation>
        <location evidence="10">Host nucleus</location>
    </subcellularLocation>
    <text evidence="10">Accumulates in infected cells.</text>
</comment>
<feature type="binding site" evidence="10">
    <location>
        <position position="201"/>
    </location>
    <ligand>
        <name>Zn(2+)</name>
        <dbReference type="ChEBI" id="CHEBI:29105"/>
        <label>1</label>
    </ligand>
</feature>
<dbReference type="Proteomes" id="UP000128218">
    <property type="component" value="Segment"/>
</dbReference>
<feature type="binding site" evidence="10">
    <location>
        <position position="311"/>
    </location>
    <ligand>
        <name>Zn(2+)</name>
        <dbReference type="ChEBI" id="CHEBI:29105"/>
        <label>2</label>
    </ligand>
</feature>
<dbReference type="Gene3D" id="3.90.148.10">
    <property type="entry name" value="Adenovirus DNA-binding, C-terminal domain superfamily/Adenovirus DNA-binding, zinc binding domain"/>
    <property type="match status" value="2"/>
</dbReference>
<keyword evidence="9 10" id="KW-0238">DNA-binding</keyword>
<dbReference type="InterPro" id="IPR005376">
    <property type="entry name" value="Adenovirus_DNA-bd_zn-bd"/>
</dbReference>
<feature type="binding site" evidence="10">
    <location>
        <position position="381"/>
    </location>
    <ligand>
        <name>Zn(2+)</name>
        <dbReference type="ChEBI" id="CHEBI:29105"/>
        <label>2</label>
    </ligand>
</feature>
<evidence type="ECO:0000259" key="13">
    <source>
        <dbReference type="Pfam" id="PF03728"/>
    </source>
</evidence>